<dbReference type="OrthoDB" id="152385at2759"/>
<reference evidence="1" key="1">
    <citation type="submission" date="2022-01" db="EMBL/GenBank/DDBJ databases">
        <authorList>
            <person name="King R."/>
        </authorList>
    </citation>
    <scope>NUCLEOTIDE SEQUENCE</scope>
</reference>
<gene>
    <name evidence="1" type="ORF">NEZAVI_LOCUS4783</name>
</gene>
<dbReference type="InterPro" id="IPR013783">
    <property type="entry name" value="Ig-like_fold"/>
</dbReference>
<protein>
    <submittedName>
        <fullName evidence="1">Uncharacterized protein</fullName>
    </submittedName>
</protein>
<evidence type="ECO:0000313" key="2">
    <source>
        <dbReference type="Proteomes" id="UP001152798"/>
    </source>
</evidence>
<sequence length="91" mass="10346">MFEWRRLKEHHHYDFWVTASTEVGEGSKSMKVTQTPESRAPARIASFSDRRLGGEGSRVILECYAVGLPAPAIIWKNSLGHILADTKENYR</sequence>
<organism evidence="1 2">
    <name type="scientific">Nezara viridula</name>
    <name type="common">Southern green stink bug</name>
    <name type="synonym">Cimex viridulus</name>
    <dbReference type="NCBI Taxonomy" id="85310"/>
    <lineage>
        <taxon>Eukaryota</taxon>
        <taxon>Metazoa</taxon>
        <taxon>Ecdysozoa</taxon>
        <taxon>Arthropoda</taxon>
        <taxon>Hexapoda</taxon>
        <taxon>Insecta</taxon>
        <taxon>Pterygota</taxon>
        <taxon>Neoptera</taxon>
        <taxon>Paraneoptera</taxon>
        <taxon>Hemiptera</taxon>
        <taxon>Heteroptera</taxon>
        <taxon>Panheteroptera</taxon>
        <taxon>Pentatomomorpha</taxon>
        <taxon>Pentatomoidea</taxon>
        <taxon>Pentatomidae</taxon>
        <taxon>Pentatominae</taxon>
        <taxon>Nezara</taxon>
    </lineage>
</organism>
<dbReference type="Gene3D" id="2.60.40.10">
    <property type="entry name" value="Immunoglobulins"/>
    <property type="match status" value="1"/>
</dbReference>
<dbReference type="EMBL" id="OV725078">
    <property type="protein sequence ID" value="CAH1394252.1"/>
    <property type="molecule type" value="Genomic_DNA"/>
</dbReference>
<dbReference type="Proteomes" id="UP001152798">
    <property type="component" value="Chromosome 2"/>
</dbReference>
<keyword evidence="2" id="KW-1185">Reference proteome</keyword>
<dbReference type="AlphaFoldDB" id="A0A9P0E8N1"/>
<name>A0A9P0E8N1_NEZVI</name>
<proteinExistence type="predicted"/>
<accession>A0A9P0E8N1</accession>
<evidence type="ECO:0000313" key="1">
    <source>
        <dbReference type="EMBL" id="CAH1394252.1"/>
    </source>
</evidence>